<gene>
    <name evidence="2" type="ORF">GCM10009416_41800</name>
</gene>
<evidence type="ECO:0000313" key="3">
    <source>
        <dbReference type="Proteomes" id="UP001501588"/>
    </source>
</evidence>
<organism evidence="2 3">
    <name type="scientific">Craurococcus roseus</name>
    <dbReference type="NCBI Taxonomy" id="77585"/>
    <lineage>
        <taxon>Bacteria</taxon>
        <taxon>Pseudomonadati</taxon>
        <taxon>Pseudomonadota</taxon>
        <taxon>Alphaproteobacteria</taxon>
        <taxon>Acetobacterales</taxon>
        <taxon>Acetobacteraceae</taxon>
        <taxon>Craurococcus</taxon>
    </lineage>
</organism>
<dbReference type="EMBL" id="BAAAFZ010000070">
    <property type="protein sequence ID" value="GAA0599331.1"/>
    <property type="molecule type" value="Genomic_DNA"/>
</dbReference>
<dbReference type="Proteomes" id="UP001501588">
    <property type="component" value="Unassembled WGS sequence"/>
</dbReference>
<proteinExistence type="predicted"/>
<keyword evidence="3" id="KW-1185">Reference proteome</keyword>
<dbReference type="RefSeq" id="WP_343897351.1">
    <property type="nucleotide sequence ID" value="NZ_BAAAFZ010000070.1"/>
</dbReference>
<sequence>MAIEVRSDQWTGEAAGGLSTSPRVYAEFPDRGALERAVAQLESAGGFQQDDMTHGRASASPPADNARQVPPADEHPLKADARNLRQLGVGMGSFVAGAAAAGAVVATGGAALPAVGAAAAASLGTAAAGEAVGKSAEPDTDADPADAKDKQPRAMDDRLALGVRAGTEDEQKKAEEILRSCGATRVWRVAPET</sequence>
<comment type="caution">
    <text evidence="2">The sequence shown here is derived from an EMBL/GenBank/DDBJ whole genome shotgun (WGS) entry which is preliminary data.</text>
</comment>
<feature type="region of interest" description="Disordered" evidence="1">
    <location>
        <begin position="126"/>
        <end position="172"/>
    </location>
</feature>
<name>A0ABN1FWJ2_9PROT</name>
<feature type="region of interest" description="Disordered" evidence="1">
    <location>
        <begin position="1"/>
        <end position="22"/>
    </location>
</feature>
<evidence type="ECO:0000256" key="1">
    <source>
        <dbReference type="SAM" id="MobiDB-lite"/>
    </source>
</evidence>
<accession>A0ABN1FWJ2</accession>
<reference evidence="2 3" key="1">
    <citation type="journal article" date="2019" name="Int. J. Syst. Evol. Microbiol.">
        <title>The Global Catalogue of Microorganisms (GCM) 10K type strain sequencing project: providing services to taxonomists for standard genome sequencing and annotation.</title>
        <authorList>
            <consortium name="The Broad Institute Genomics Platform"/>
            <consortium name="The Broad Institute Genome Sequencing Center for Infectious Disease"/>
            <person name="Wu L."/>
            <person name="Ma J."/>
        </authorList>
    </citation>
    <scope>NUCLEOTIDE SEQUENCE [LARGE SCALE GENOMIC DNA]</scope>
    <source>
        <strain evidence="2 3">JCM 9933</strain>
    </source>
</reference>
<feature type="region of interest" description="Disordered" evidence="1">
    <location>
        <begin position="41"/>
        <end position="81"/>
    </location>
</feature>
<feature type="compositionally biased region" description="Basic and acidic residues" evidence="1">
    <location>
        <begin position="72"/>
        <end position="81"/>
    </location>
</feature>
<feature type="compositionally biased region" description="Basic and acidic residues" evidence="1">
    <location>
        <begin position="145"/>
        <end position="159"/>
    </location>
</feature>
<evidence type="ECO:0008006" key="4">
    <source>
        <dbReference type="Google" id="ProtNLM"/>
    </source>
</evidence>
<protein>
    <recommendedName>
        <fullName evidence="4">SPOR domain-containing protein</fullName>
    </recommendedName>
</protein>
<evidence type="ECO:0000313" key="2">
    <source>
        <dbReference type="EMBL" id="GAA0599331.1"/>
    </source>
</evidence>